<feature type="compositionally biased region" description="Low complexity" evidence="1">
    <location>
        <begin position="75"/>
        <end position="95"/>
    </location>
</feature>
<sequence length="251" mass="28126">MTNHARKRGSTYVYVKHEVDTPDVVDDTILLHATREKDVNISSGEPNCNERNGRAGKTFTKLVGNMEPDFSGSNDACGESGESSESSGASDTDSSLGNEGALGVEYEDEEVSDPSGEGTDYVDSSDLKSCGSDSDGEVVFRRSRHASYKFVGEYFLRKIRVIPKLKLTEMQKVAKEALKVDLRRGKYKKARKWALEEINRRVSYMFNKLWDYANALKKTDPDNNIKGLMKDISELLPKVKHRVCARHLYAN</sequence>
<feature type="region of interest" description="Disordered" evidence="1">
    <location>
        <begin position="64"/>
        <end position="135"/>
    </location>
</feature>
<protein>
    <submittedName>
        <fullName evidence="2">Uncharacterized protein</fullName>
    </submittedName>
</protein>
<organism evidence="2 3">
    <name type="scientific">Gossypium arboreum</name>
    <name type="common">Tree cotton</name>
    <name type="synonym">Gossypium nanking</name>
    <dbReference type="NCBI Taxonomy" id="29729"/>
    <lineage>
        <taxon>Eukaryota</taxon>
        <taxon>Viridiplantae</taxon>
        <taxon>Streptophyta</taxon>
        <taxon>Embryophyta</taxon>
        <taxon>Tracheophyta</taxon>
        <taxon>Spermatophyta</taxon>
        <taxon>Magnoliopsida</taxon>
        <taxon>eudicotyledons</taxon>
        <taxon>Gunneridae</taxon>
        <taxon>Pentapetalae</taxon>
        <taxon>rosids</taxon>
        <taxon>malvids</taxon>
        <taxon>Malvales</taxon>
        <taxon>Malvaceae</taxon>
        <taxon>Malvoideae</taxon>
        <taxon>Gossypium</taxon>
    </lineage>
</organism>
<evidence type="ECO:0000313" key="2">
    <source>
        <dbReference type="EMBL" id="KAK5838761.1"/>
    </source>
</evidence>
<proteinExistence type="predicted"/>
<dbReference type="Proteomes" id="UP001358586">
    <property type="component" value="Chromosome 3"/>
</dbReference>
<name>A0ABR0QIA0_GOSAR</name>
<dbReference type="EMBL" id="JARKNE010000003">
    <property type="protein sequence ID" value="KAK5838761.1"/>
    <property type="molecule type" value="Genomic_DNA"/>
</dbReference>
<dbReference type="PANTHER" id="PTHR31973:SF189">
    <property type="entry name" value="TRANSPOSASE, MUDR, PLANT, MULE TRANSPOSASE DOMAIN PROTEIN-RELATED"/>
    <property type="match status" value="1"/>
</dbReference>
<keyword evidence="3" id="KW-1185">Reference proteome</keyword>
<accession>A0ABR0QIA0</accession>
<dbReference type="PANTHER" id="PTHR31973">
    <property type="entry name" value="POLYPROTEIN, PUTATIVE-RELATED"/>
    <property type="match status" value="1"/>
</dbReference>
<comment type="caution">
    <text evidence="2">The sequence shown here is derived from an EMBL/GenBank/DDBJ whole genome shotgun (WGS) entry which is preliminary data.</text>
</comment>
<gene>
    <name evidence="2" type="ORF">PVK06_007498</name>
</gene>
<reference evidence="2 3" key="1">
    <citation type="submission" date="2023-03" db="EMBL/GenBank/DDBJ databases">
        <title>WGS of Gossypium arboreum.</title>
        <authorList>
            <person name="Yu D."/>
        </authorList>
    </citation>
    <scope>NUCLEOTIDE SEQUENCE [LARGE SCALE GENOMIC DNA]</scope>
    <source>
        <tissue evidence="2">Leaf</tissue>
    </source>
</reference>
<evidence type="ECO:0000256" key="1">
    <source>
        <dbReference type="SAM" id="MobiDB-lite"/>
    </source>
</evidence>
<evidence type="ECO:0000313" key="3">
    <source>
        <dbReference type="Proteomes" id="UP001358586"/>
    </source>
</evidence>